<proteinExistence type="predicted"/>
<organism evidence="4 5">
    <name type="scientific">Apiospora saccharicola</name>
    <dbReference type="NCBI Taxonomy" id="335842"/>
    <lineage>
        <taxon>Eukaryota</taxon>
        <taxon>Fungi</taxon>
        <taxon>Dikarya</taxon>
        <taxon>Ascomycota</taxon>
        <taxon>Pezizomycotina</taxon>
        <taxon>Sordariomycetes</taxon>
        <taxon>Xylariomycetidae</taxon>
        <taxon>Amphisphaeriales</taxon>
        <taxon>Apiosporaceae</taxon>
        <taxon>Apiospora</taxon>
    </lineage>
</organism>
<gene>
    <name evidence="4" type="ORF">PG996_011377</name>
</gene>
<keyword evidence="5" id="KW-1185">Reference proteome</keyword>
<dbReference type="InterPro" id="IPR054293">
    <property type="entry name" value="DUF7029"/>
</dbReference>
<feature type="chain" id="PRO_5046814318" description="Isoamyl alcohol" evidence="1">
    <location>
        <begin position="19"/>
        <end position="565"/>
    </location>
</feature>
<evidence type="ECO:0000259" key="2">
    <source>
        <dbReference type="Pfam" id="PF22974"/>
    </source>
</evidence>
<comment type="caution">
    <text evidence="4">The sequence shown here is derived from an EMBL/GenBank/DDBJ whole genome shotgun (WGS) entry which is preliminary data.</text>
</comment>
<dbReference type="InterPro" id="IPR055647">
    <property type="entry name" value="DUF7223"/>
</dbReference>
<accession>A0ABR1UH71</accession>
<feature type="domain" description="DUF7223" evidence="3">
    <location>
        <begin position="355"/>
        <end position="485"/>
    </location>
</feature>
<evidence type="ECO:0000313" key="4">
    <source>
        <dbReference type="EMBL" id="KAK8057440.1"/>
    </source>
</evidence>
<evidence type="ECO:0008006" key="6">
    <source>
        <dbReference type="Google" id="ProtNLM"/>
    </source>
</evidence>
<feature type="domain" description="DUF7029" evidence="2">
    <location>
        <begin position="157"/>
        <end position="247"/>
    </location>
</feature>
<keyword evidence="1" id="KW-0732">Signal</keyword>
<reference evidence="4 5" key="1">
    <citation type="submission" date="2023-01" db="EMBL/GenBank/DDBJ databases">
        <title>Analysis of 21 Apiospora genomes using comparative genomics revels a genus with tremendous synthesis potential of carbohydrate active enzymes and secondary metabolites.</title>
        <authorList>
            <person name="Sorensen T."/>
        </authorList>
    </citation>
    <scope>NUCLEOTIDE SEQUENCE [LARGE SCALE GENOMIC DNA]</scope>
    <source>
        <strain evidence="4 5">CBS 83171</strain>
    </source>
</reference>
<dbReference type="Pfam" id="PF23865">
    <property type="entry name" value="DUF7223"/>
    <property type="match status" value="1"/>
</dbReference>
<dbReference type="Pfam" id="PF22974">
    <property type="entry name" value="DUF7029"/>
    <property type="match status" value="1"/>
</dbReference>
<sequence>MAFKRVGAAALFLQTALAATLGKDESCACDKPTVRYIVVDMPTPSPPPANISTHARPAVAAAAAAAAEPVLPVTNGAGVSDSAPLPLTVPATPIVNATRTFTPITPPGLDSSKKENILPAANVSLYYGAAAAQGGSNLRGSNNGGLVNLTLAVSTGAVALEYIDAITNVDCGDDSLTVSFGNDEAYKTALDSWSAMETLFMITNHLGNCDVEFERGFFTVDKVAPGASANTISCSASKEQMQSIAGKWARPPGLIGLHNPHWKGAEINNTFPDSVEMTFTSIPTTSLQKRLTVDPSVSIAFNKEWEDVTLYELDPYVKIAADEARFAANVTFSGTFKYSFLSWKLETFDFDIDTSLDADLQLSAYVAAGYKSSFKYQPDSLAYNLVDVPGVVSLGPGVAFGIGLDLATSAGVNVTAGAGISLPDGNVHLDLQDGASAATSGWQPQYTSFARISEKGEVQANVSASVTVQLALKFLGGLVDLSSGLTAEPAFHNRFVLDGAQGADMHTGLDPLSPTTAETCGNGVQLQSDFLFALSGFITKYWSSKIWDTAVPIADKCYYFNGTQS</sequence>
<protein>
    <recommendedName>
        <fullName evidence="6">Isoamyl alcohol</fullName>
    </recommendedName>
</protein>
<feature type="signal peptide" evidence="1">
    <location>
        <begin position="1"/>
        <end position="18"/>
    </location>
</feature>
<name>A0ABR1UH71_9PEZI</name>
<evidence type="ECO:0000256" key="1">
    <source>
        <dbReference type="SAM" id="SignalP"/>
    </source>
</evidence>
<dbReference type="Proteomes" id="UP001446871">
    <property type="component" value="Unassembled WGS sequence"/>
</dbReference>
<dbReference type="EMBL" id="JAQQWM010000007">
    <property type="protein sequence ID" value="KAK8057440.1"/>
    <property type="molecule type" value="Genomic_DNA"/>
</dbReference>
<evidence type="ECO:0000313" key="5">
    <source>
        <dbReference type="Proteomes" id="UP001446871"/>
    </source>
</evidence>
<evidence type="ECO:0000259" key="3">
    <source>
        <dbReference type="Pfam" id="PF23865"/>
    </source>
</evidence>